<dbReference type="CDD" id="cd05825">
    <property type="entry name" value="LbH_wcaF_like"/>
    <property type="match status" value="1"/>
</dbReference>
<dbReference type="InterPro" id="IPR011004">
    <property type="entry name" value="Trimer_LpxA-like_sf"/>
</dbReference>
<organism evidence="3 4">
    <name type="scientific">Dyadobacter psychrophilus</name>
    <dbReference type="NCBI Taxonomy" id="651661"/>
    <lineage>
        <taxon>Bacteria</taxon>
        <taxon>Pseudomonadati</taxon>
        <taxon>Bacteroidota</taxon>
        <taxon>Cytophagia</taxon>
        <taxon>Cytophagales</taxon>
        <taxon>Spirosomataceae</taxon>
        <taxon>Dyadobacter</taxon>
    </lineage>
</organism>
<dbReference type="GO" id="GO:0008374">
    <property type="term" value="F:O-acyltransferase activity"/>
    <property type="evidence" value="ECO:0007669"/>
    <property type="project" value="TreeGrafter"/>
</dbReference>
<evidence type="ECO:0000313" key="4">
    <source>
        <dbReference type="Proteomes" id="UP000190897"/>
    </source>
</evidence>
<reference evidence="4" key="1">
    <citation type="submission" date="2017-02" db="EMBL/GenBank/DDBJ databases">
        <authorList>
            <person name="Varghese N."/>
            <person name="Submissions S."/>
        </authorList>
    </citation>
    <scope>NUCLEOTIDE SEQUENCE [LARGE SCALE GENOMIC DNA]</scope>
    <source>
        <strain evidence="4">DSM 22270</strain>
    </source>
</reference>
<dbReference type="STRING" id="651661.SAMN05660293_01798"/>
<dbReference type="PANTHER" id="PTHR23416:SF23">
    <property type="entry name" value="ACETYLTRANSFERASE C18B11.09C-RELATED"/>
    <property type="match status" value="1"/>
</dbReference>
<evidence type="ECO:0000256" key="1">
    <source>
        <dbReference type="ARBA" id="ARBA00007274"/>
    </source>
</evidence>
<sequence length="188" mass="21106">MEKTLKARTDLSKYDNGWYKPGSFLKQLLWYFANRLFINTYLPYPMAIKRFVLEIFGARLAKGVVIKPKVNVKYPWFLVIGENTWIGENVWIDNLIMVTIESNVCLSQGCMLLTGNHNFTKSTFDLIVKTITIESGAWIGAKATVCPGVTVGSHAVLTVDSVATSNLEAYGIYQGNPAKFVKTRNLSR</sequence>
<dbReference type="GO" id="GO:0005829">
    <property type="term" value="C:cytosol"/>
    <property type="evidence" value="ECO:0007669"/>
    <property type="project" value="TreeGrafter"/>
</dbReference>
<keyword evidence="2 3" id="KW-0808">Transferase</keyword>
<dbReference type="AlphaFoldDB" id="A0A1T5DPA2"/>
<gene>
    <name evidence="3" type="ORF">SAMN05660293_01798</name>
</gene>
<dbReference type="RefSeq" id="WP_082214346.1">
    <property type="nucleotide sequence ID" value="NZ_FUZA01000002.1"/>
</dbReference>
<accession>A0A1T5DPA2</accession>
<dbReference type="SUPFAM" id="SSF51161">
    <property type="entry name" value="Trimeric LpxA-like enzymes"/>
    <property type="match status" value="1"/>
</dbReference>
<dbReference type="NCBIfam" id="NF007797">
    <property type="entry name" value="PRK10502.1"/>
    <property type="match status" value="1"/>
</dbReference>
<dbReference type="Proteomes" id="UP000190897">
    <property type="component" value="Unassembled WGS sequence"/>
</dbReference>
<dbReference type="InterPro" id="IPR051159">
    <property type="entry name" value="Hexapeptide_acetyltransf"/>
</dbReference>
<dbReference type="EMBL" id="FUZA01000002">
    <property type="protein sequence ID" value="SKB73485.1"/>
    <property type="molecule type" value="Genomic_DNA"/>
</dbReference>
<dbReference type="Gene3D" id="2.160.10.10">
    <property type="entry name" value="Hexapeptide repeat proteins"/>
    <property type="match status" value="1"/>
</dbReference>
<comment type="similarity">
    <text evidence="1">Belongs to the transferase hexapeptide repeat family.</text>
</comment>
<protein>
    <submittedName>
        <fullName evidence="3">Putative colanic acid biosynthesis acetyltransferase WcaF</fullName>
    </submittedName>
</protein>
<dbReference type="OrthoDB" id="9814490at2"/>
<keyword evidence="4" id="KW-1185">Reference proteome</keyword>
<proteinExistence type="inferred from homology"/>
<evidence type="ECO:0000256" key="2">
    <source>
        <dbReference type="ARBA" id="ARBA00022679"/>
    </source>
</evidence>
<evidence type="ECO:0000313" key="3">
    <source>
        <dbReference type="EMBL" id="SKB73485.1"/>
    </source>
</evidence>
<name>A0A1T5DPA2_9BACT</name>
<dbReference type="PANTHER" id="PTHR23416">
    <property type="entry name" value="SIALIC ACID SYNTHASE-RELATED"/>
    <property type="match status" value="1"/>
</dbReference>